<protein>
    <recommendedName>
        <fullName evidence="4">DUF4192 domain-containing protein</fullName>
    </recommendedName>
</protein>
<dbReference type="OrthoDB" id="3243184at2"/>
<keyword evidence="3" id="KW-1185">Reference proteome</keyword>
<dbReference type="EMBL" id="PDCH01000004">
    <property type="protein sequence ID" value="RBP99556.1"/>
    <property type="molecule type" value="Genomic_DNA"/>
</dbReference>
<dbReference type="Proteomes" id="UP000252345">
    <property type="component" value="Unassembled WGS sequence"/>
</dbReference>
<dbReference type="AlphaFoldDB" id="A0A366KCU0"/>
<evidence type="ECO:0000313" key="3">
    <source>
        <dbReference type="Proteomes" id="UP000252345"/>
    </source>
</evidence>
<evidence type="ECO:0000256" key="1">
    <source>
        <dbReference type="SAM" id="MobiDB-lite"/>
    </source>
</evidence>
<accession>A0A366KCU0</accession>
<name>A0A366KCU0_9BIFI</name>
<reference evidence="2 3" key="1">
    <citation type="submission" date="2017-10" db="EMBL/GenBank/DDBJ databases">
        <title>Bifidobacterium xylocopum sp. nov. and Bifidobacterium aemilianum sp. nov., from the carpenter bee (Xylocopa violacea) digestive tract.</title>
        <authorList>
            <person name="Alberoni D."/>
            <person name="Baffoni L."/>
            <person name="Di Gioia D."/>
            <person name="Gaggia F."/>
            <person name="Biavati B."/>
        </authorList>
    </citation>
    <scope>NUCLEOTIDE SEQUENCE [LARGE SCALE GENOMIC DNA]</scope>
    <source>
        <strain evidence="2 3">XV2</strain>
    </source>
</reference>
<feature type="region of interest" description="Disordered" evidence="1">
    <location>
        <begin position="1"/>
        <end position="27"/>
    </location>
</feature>
<dbReference type="RefSeq" id="WP_113853168.1">
    <property type="nucleotide sequence ID" value="NZ_PDCH01000004.1"/>
</dbReference>
<organism evidence="2 3">
    <name type="scientific">Bifidobacterium xylocopae</name>
    <dbReference type="NCBI Taxonomy" id="2493119"/>
    <lineage>
        <taxon>Bacteria</taxon>
        <taxon>Bacillati</taxon>
        <taxon>Actinomycetota</taxon>
        <taxon>Actinomycetes</taxon>
        <taxon>Bifidobacteriales</taxon>
        <taxon>Bifidobacteriaceae</taxon>
        <taxon>Bifidobacterium</taxon>
    </lineage>
</organism>
<proteinExistence type="predicted"/>
<gene>
    <name evidence="2" type="ORF">CRD59_03245</name>
</gene>
<sequence>MGRMMQDGPGVRPVGGGDAEPEGRIPAMDRMKGQMRRRLEEYRRRRHEYGAQEADRGWMREPLREWIMGLQEEPDRALLSVGSMAAIGVAVGETMPIRDALVVSMICPRSRLEGTALLDLCSRPDLDSSMRLLCSSLDAAFTDPSTRPDLPRCRAGLAMLERMVRTLPSDYQVQPLAITAYIMWWTGEGDAMDYALRALGLDGGCTLASIILAAFRHQVRPAWAS</sequence>
<evidence type="ECO:0008006" key="4">
    <source>
        <dbReference type="Google" id="ProtNLM"/>
    </source>
</evidence>
<evidence type="ECO:0000313" key="2">
    <source>
        <dbReference type="EMBL" id="RBP99556.1"/>
    </source>
</evidence>
<comment type="caution">
    <text evidence="2">The sequence shown here is derived from an EMBL/GenBank/DDBJ whole genome shotgun (WGS) entry which is preliminary data.</text>
</comment>